<gene>
    <name evidence="3" type="ORF">QO011_007926</name>
</gene>
<dbReference type="RefSeq" id="WP_307285249.1">
    <property type="nucleotide sequence ID" value="NZ_JAUSVX010000027.1"/>
</dbReference>
<name>A0ABU0JNM7_9HYPH</name>
<sequence>MRIAVLADIHGNLDALEAVIADLKLEAPDLVVNLGDCVSGPLDPGLTAERLIDLGWPTVRGNHDRYIAGQPREAMGSYETDAIDRLAPAHLDWLRALPQLATPLDGVLMCHATPACDETYLAESVGPHAVVLASDAEIAEHLGAGTPALVLCGHSHVPRLVRLAGGRTVFNPGAVGLQAYDDVTPWPHVIETGSPHARYGVIDAVAGGWRFSHRQVDYDWDAAARKAAAAGRSDWAVALRTGFAERQAP</sequence>
<reference evidence="3 4" key="1">
    <citation type="submission" date="2023-07" db="EMBL/GenBank/DDBJ databases">
        <title>Genomic Encyclopedia of Type Strains, Phase IV (KMG-IV): sequencing the most valuable type-strain genomes for metagenomic binning, comparative biology and taxonomic classification.</title>
        <authorList>
            <person name="Goeker M."/>
        </authorList>
    </citation>
    <scope>NUCLEOTIDE SEQUENCE [LARGE SCALE GENOMIC DNA]</scope>
    <source>
        <strain evidence="3 4">DSM 19619</strain>
    </source>
</reference>
<dbReference type="InterPro" id="IPR050126">
    <property type="entry name" value="Ap4A_hydrolase"/>
</dbReference>
<dbReference type="CDD" id="cd00838">
    <property type="entry name" value="MPP_superfamily"/>
    <property type="match status" value="1"/>
</dbReference>
<evidence type="ECO:0000313" key="4">
    <source>
        <dbReference type="Proteomes" id="UP001242480"/>
    </source>
</evidence>
<evidence type="ECO:0000259" key="2">
    <source>
        <dbReference type="Pfam" id="PF12850"/>
    </source>
</evidence>
<comment type="caution">
    <text evidence="3">The sequence shown here is derived from an EMBL/GenBank/DDBJ whole genome shotgun (WGS) entry which is preliminary data.</text>
</comment>
<evidence type="ECO:0000313" key="3">
    <source>
        <dbReference type="EMBL" id="MDQ0474884.1"/>
    </source>
</evidence>
<feature type="domain" description="Calcineurin-like phosphoesterase" evidence="2">
    <location>
        <begin position="1"/>
        <end position="178"/>
    </location>
</feature>
<dbReference type="Gene3D" id="3.60.21.10">
    <property type="match status" value="1"/>
</dbReference>
<protein>
    <submittedName>
        <fullName evidence="3">Phosphodiesterase</fullName>
    </submittedName>
</protein>
<dbReference type="InterPro" id="IPR024654">
    <property type="entry name" value="Calcineurin-like_PHP_lpxH"/>
</dbReference>
<dbReference type="EMBL" id="JAUSVX010000027">
    <property type="protein sequence ID" value="MDQ0474884.1"/>
    <property type="molecule type" value="Genomic_DNA"/>
</dbReference>
<evidence type="ECO:0000256" key="1">
    <source>
        <dbReference type="ARBA" id="ARBA00008950"/>
    </source>
</evidence>
<dbReference type="PANTHER" id="PTHR42850:SF2">
    <property type="entry name" value="BLL5683 PROTEIN"/>
    <property type="match status" value="1"/>
</dbReference>
<organism evidence="3 4">
    <name type="scientific">Labrys wisconsinensis</name>
    <dbReference type="NCBI Taxonomy" id="425677"/>
    <lineage>
        <taxon>Bacteria</taxon>
        <taxon>Pseudomonadati</taxon>
        <taxon>Pseudomonadota</taxon>
        <taxon>Alphaproteobacteria</taxon>
        <taxon>Hyphomicrobiales</taxon>
        <taxon>Xanthobacteraceae</taxon>
        <taxon>Labrys</taxon>
    </lineage>
</organism>
<comment type="similarity">
    <text evidence="1">Belongs to the metallophosphoesterase superfamily. YfcE family.</text>
</comment>
<dbReference type="InterPro" id="IPR029052">
    <property type="entry name" value="Metallo-depent_PP-like"/>
</dbReference>
<dbReference type="Pfam" id="PF12850">
    <property type="entry name" value="Metallophos_2"/>
    <property type="match status" value="1"/>
</dbReference>
<dbReference type="SUPFAM" id="SSF56300">
    <property type="entry name" value="Metallo-dependent phosphatases"/>
    <property type="match status" value="1"/>
</dbReference>
<keyword evidence="4" id="KW-1185">Reference proteome</keyword>
<accession>A0ABU0JNM7</accession>
<dbReference type="Proteomes" id="UP001242480">
    <property type="component" value="Unassembled WGS sequence"/>
</dbReference>
<proteinExistence type="inferred from homology"/>
<dbReference type="PIRSF" id="PIRSF000883">
    <property type="entry name" value="Pesterase_MJ0912"/>
    <property type="match status" value="1"/>
</dbReference>
<dbReference type="PANTHER" id="PTHR42850">
    <property type="entry name" value="METALLOPHOSPHOESTERASE"/>
    <property type="match status" value="1"/>
</dbReference>
<dbReference type="InterPro" id="IPR011152">
    <property type="entry name" value="Pesterase_MJ0912"/>
</dbReference>